<evidence type="ECO:0000256" key="5">
    <source>
        <dbReference type="ARBA" id="ARBA00022845"/>
    </source>
</evidence>
<evidence type="ECO:0000256" key="7">
    <source>
        <dbReference type="ARBA" id="ARBA00022980"/>
    </source>
</evidence>
<keyword evidence="6 10" id="KW-0694">RNA-binding</keyword>
<evidence type="ECO:0000256" key="10">
    <source>
        <dbReference type="HAMAP-Rule" id="MF_01318"/>
    </source>
</evidence>
<dbReference type="Gene3D" id="3.30.190.20">
    <property type="match status" value="1"/>
</dbReference>
<dbReference type="PANTHER" id="PTHR36427:SF3">
    <property type="entry name" value="LARGE RIBOSOMAL SUBUNIT PROTEIN UL1M"/>
    <property type="match status" value="1"/>
</dbReference>
<dbReference type="OrthoDB" id="9803740at2"/>
<dbReference type="Pfam" id="PF00687">
    <property type="entry name" value="Ribosomal_L1"/>
    <property type="match status" value="1"/>
</dbReference>
<evidence type="ECO:0000256" key="11">
    <source>
        <dbReference type="RuleBase" id="RU000659"/>
    </source>
</evidence>
<dbReference type="SUPFAM" id="SSF56808">
    <property type="entry name" value="Ribosomal protein L1"/>
    <property type="match status" value="1"/>
</dbReference>
<keyword evidence="2 10" id="KW-0678">Repressor</keyword>
<comment type="similarity">
    <text evidence="1 10 11">Belongs to the universal ribosomal protein uL1 family.</text>
</comment>
<evidence type="ECO:0000256" key="4">
    <source>
        <dbReference type="ARBA" id="ARBA00022730"/>
    </source>
</evidence>
<keyword evidence="4 10" id="KW-0699">rRNA-binding</keyword>
<evidence type="ECO:0000256" key="9">
    <source>
        <dbReference type="ARBA" id="ARBA00035241"/>
    </source>
</evidence>
<protein>
    <recommendedName>
        <fullName evidence="9 10">Large ribosomal subunit protein uL1</fullName>
    </recommendedName>
</protein>
<evidence type="ECO:0000256" key="2">
    <source>
        <dbReference type="ARBA" id="ARBA00022491"/>
    </source>
</evidence>
<evidence type="ECO:0000256" key="1">
    <source>
        <dbReference type="ARBA" id="ARBA00010531"/>
    </source>
</evidence>
<dbReference type="GO" id="GO:0000049">
    <property type="term" value="F:tRNA binding"/>
    <property type="evidence" value="ECO:0007669"/>
    <property type="project" value="UniProtKB-KW"/>
</dbReference>
<keyword evidence="13" id="KW-1185">Reference proteome</keyword>
<evidence type="ECO:0000313" key="13">
    <source>
        <dbReference type="Proteomes" id="UP000245125"/>
    </source>
</evidence>
<gene>
    <name evidence="10 12" type="primary">rplA</name>
    <name evidence="12" type="ORF">NBG4_600012</name>
</gene>
<keyword evidence="3 10" id="KW-0820">tRNA-binding</keyword>
<reference evidence="13" key="1">
    <citation type="submission" date="2018-03" db="EMBL/GenBank/DDBJ databases">
        <authorList>
            <person name="Zecchin S."/>
        </authorList>
    </citation>
    <scope>NUCLEOTIDE SEQUENCE [LARGE SCALE GENOMIC DNA]</scope>
</reference>
<dbReference type="InterPro" id="IPR016095">
    <property type="entry name" value="Ribosomal_uL1_3-a/b-sand"/>
</dbReference>
<evidence type="ECO:0000313" key="12">
    <source>
        <dbReference type="EMBL" id="SPQ01588.1"/>
    </source>
</evidence>
<dbReference type="GO" id="GO:0015934">
    <property type="term" value="C:large ribosomal subunit"/>
    <property type="evidence" value="ECO:0007669"/>
    <property type="project" value="InterPro"/>
</dbReference>
<dbReference type="PANTHER" id="PTHR36427">
    <property type="entry name" value="54S RIBOSOMAL PROTEIN L1, MITOCHONDRIAL"/>
    <property type="match status" value="1"/>
</dbReference>
<keyword evidence="8 10" id="KW-0687">Ribonucleoprotein</keyword>
<keyword evidence="5 10" id="KW-0810">Translation regulation</keyword>
<dbReference type="Gene3D" id="3.40.50.790">
    <property type="match status" value="1"/>
</dbReference>
<organism evidence="12 13">
    <name type="scientific">Candidatus Sulfobium mesophilum</name>
    <dbReference type="NCBI Taxonomy" id="2016548"/>
    <lineage>
        <taxon>Bacteria</taxon>
        <taxon>Pseudomonadati</taxon>
        <taxon>Nitrospirota</taxon>
        <taxon>Nitrospiria</taxon>
        <taxon>Nitrospirales</taxon>
        <taxon>Nitrospiraceae</taxon>
        <taxon>Candidatus Sulfobium</taxon>
    </lineage>
</organism>
<sequence length="231" mass="24716">MGKKIKAAMEKVEAGKEYSLEEAVSLVKKMAYTKFDETVDLAFNLGVDPRKSDQMVRGTVVLPHGSGKSVRVLVFAKGEKEKEARDAGADFAGAEDLVEKINKGWLDFDKVVATPDIMGVVGKLGKVLGPRGLMPNPKLGTVTFDVGKAVREIKAGKVEYKAEKAGVVHVPIGKVSFEEQKLIDNARAIIDSVNKAKPSTSKGKYVKKLSISSTMGPGLKIDPSSVSAGKQ</sequence>
<comment type="function">
    <text evidence="10">Binds directly to 23S rRNA. The L1 stalk is quite mobile in the ribosome, and is involved in E site tRNA release.</text>
</comment>
<accession>A0A2U3QJL6</accession>
<dbReference type="FunFam" id="3.40.50.790:FF:000001">
    <property type="entry name" value="50S ribosomal protein L1"/>
    <property type="match status" value="1"/>
</dbReference>
<dbReference type="PIRSF" id="PIRSF002155">
    <property type="entry name" value="Ribosomal_L1"/>
    <property type="match status" value="1"/>
</dbReference>
<dbReference type="CDD" id="cd00403">
    <property type="entry name" value="Ribosomal_L1"/>
    <property type="match status" value="1"/>
</dbReference>
<dbReference type="NCBIfam" id="TIGR01169">
    <property type="entry name" value="rplA_bact"/>
    <property type="match status" value="1"/>
</dbReference>
<dbReference type="GO" id="GO:0006412">
    <property type="term" value="P:translation"/>
    <property type="evidence" value="ECO:0007669"/>
    <property type="project" value="UniProtKB-UniRule"/>
</dbReference>
<evidence type="ECO:0000256" key="8">
    <source>
        <dbReference type="ARBA" id="ARBA00023274"/>
    </source>
</evidence>
<dbReference type="Proteomes" id="UP000245125">
    <property type="component" value="Unassembled WGS sequence"/>
</dbReference>
<dbReference type="InterPro" id="IPR023673">
    <property type="entry name" value="Ribosomal_uL1_CS"/>
</dbReference>
<dbReference type="GO" id="GO:0006417">
    <property type="term" value="P:regulation of translation"/>
    <property type="evidence" value="ECO:0007669"/>
    <property type="project" value="UniProtKB-KW"/>
</dbReference>
<dbReference type="InterPro" id="IPR028364">
    <property type="entry name" value="Ribosomal_uL1/biogenesis"/>
</dbReference>
<dbReference type="InterPro" id="IPR002143">
    <property type="entry name" value="Ribosomal_uL1"/>
</dbReference>
<keyword evidence="7 10" id="KW-0689">Ribosomal protein</keyword>
<comment type="function">
    <text evidence="10">Protein L1 is also a translational repressor protein, it controls the translation of the L11 operon by binding to its mRNA.</text>
</comment>
<comment type="subunit">
    <text evidence="10">Part of the 50S ribosomal subunit.</text>
</comment>
<dbReference type="HAMAP" id="MF_01318_B">
    <property type="entry name" value="Ribosomal_uL1_B"/>
    <property type="match status" value="1"/>
</dbReference>
<name>A0A2U3QJL6_9BACT</name>
<proteinExistence type="inferred from homology"/>
<dbReference type="EMBL" id="OUUY01000109">
    <property type="protein sequence ID" value="SPQ01588.1"/>
    <property type="molecule type" value="Genomic_DNA"/>
</dbReference>
<dbReference type="GO" id="GO:0003735">
    <property type="term" value="F:structural constituent of ribosome"/>
    <property type="evidence" value="ECO:0007669"/>
    <property type="project" value="InterPro"/>
</dbReference>
<dbReference type="InterPro" id="IPR023674">
    <property type="entry name" value="Ribosomal_uL1-like"/>
</dbReference>
<dbReference type="InterPro" id="IPR005878">
    <property type="entry name" value="Ribosom_uL1_bac-type"/>
</dbReference>
<dbReference type="AlphaFoldDB" id="A0A2U3QJL6"/>
<dbReference type="PROSITE" id="PS01199">
    <property type="entry name" value="RIBOSOMAL_L1"/>
    <property type="match status" value="1"/>
</dbReference>
<evidence type="ECO:0000256" key="6">
    <source>
        <dbReference type="ARBA" id="ARBA00022884"/>
    </source>
</evidence>
<dbReference type="GO" id="GO:0019843">
    <property type="term" value="F:rRNA binding"/>
    <property type="evidence" value="ECO:0007669"/>
    <property type="project" value="UniProtKB-UniRule"/>
</dbReference>
<evidence type="ECO:0000256" key="3">
    <source>
        <dbReference type="ARBA" id="ARBA00022555"/>
    </source>
</evidence>